<proteinExistence type="predicted"/>
<reference evidence="2" key="1">
    <citation type="submission" date="2022-11" db="UniProtKB">
        <authorList>
            <consortium name="WormBaseParasite"/>
        </authorList>
    </citation>
    <scope>IDENTIFICATION</scope>
</reference>
<accession>A0AC34FJA4</accession>
<organism evidence="1 2">
    <name type="scientific">Panagrolaimus sp. ES5</name>
    <dbReference type="NCBI Taxonomy" id="591445"/>
    <lineage>
        <taxon>Eukaryota</taxon>
        <taxon>Metazoa</taxon>
        <taxon>Ecdysozoa</taxon>
        <taxon>Nematoda</taxon>
        <taxon>Chromadorea</taxon>
        <taxon>Rhabditida</taxon>
        <taxon>Tylenchina</taxon>
        <taxon>Panagrolaimomorpha</taxon>
        <taxon>Panagrolaimoidea</taxon>
        <taxon>Panagrolaimidae</taxon>
        <taxon>Panagrolaimus</taxon>
    </lineage>
</organism>
<evidence type="ECO:0000313" key="1">
    <source>
        <dbReference type="Proteomes" id="UP000887579"/>
    </source>
</evidence>
<name>A0AC34FJA4_9BILA</name>
<evidence type="ECO:0000313" key="2">
    <source>
        <dbReference type="WBParaSite" id="ES5_v2.g17429.t1"/>
    </source>
</evidence>
<protein>
    <submittedName>
        <fullName evidence="2">Uncharacterized protein</fullName>
    </submittedName>
</protein>
<sequence length="101" mass="11557">MLRKALTQITTKPAESEQIMESCQQVAQTNEQTNPLEKEVAGWIEILEILRKCPEDIPDYSEIPHLSPIQLEELWIRIGMIKETLSQAEITAAITEKNRDP</sequence>
<dbReference type="WBParaSite" id="ES5_v2.g17429.t1">
    <property type="protein sequence ID" value="ES5_v2.g17429.t1"/>
    <property type="gene ID" value="ES5_v2.g17429"/>
</dbReference>
<dbReference type="Proteomes" id="UP000887579">
    <property type="component" value="Unplaced"/>
</dbReference>